<comment type="similarity">
    <text evidence="2">Belongs to the rickettsiale 17 kDa surface antigen family.</text>
</comment>
<evidence type="ECO:0000313" key="9">
    <source>
        <dbReference type="Proteomes" id="UP000254889"/>
    </source>
</evidence>
<keyword evidence="5" id="KW-0732">Signal</keyword>
<dbReference type="Pfam" id="PF16998">
    <property type="entry name" value="17kDa_Anti_2"/>
    <property type="match status" value="1"/>
</dbReference>
<dbReference type="KEGG" id="ptaw:DW352_09920"/>
<comment type="subcellular location">
    <subcellularLocation>
        <location evidence="1">Cell outer membrane</location>
        <topology evidence="1">Lipid-anchor</topology>
    </subcellularLocation>
</comment>
<sequence length="167" mass="16666">MPVRLSATRIAVALGLAATLTACAGSPDGTGPGPRENTGTLLGAGSGALLGAAVAGGGTGDRLAGAAIGGLLGGLIGNRIGASLDDADRQRAYAAQMDALERSPSGTAVSWRNPDSGRYGTVVPGPAYQQSGRNCRSYTHTIYIDGRPETARGTACRNPDGSWTPLG</sequence>
<evidence type="ECO:0000256" key="4">
    <source>
        <dbReference type="ARBA" id="ARBA00023288"/>
    </source>
</evidence>
<evidence type="ECO:0000259" key="7">
    <source>
        <dbReference type="Pfam" id="PF16998"/>
    </source>
</evidence>
<organism evidence="8 9">
    <name type="scientific">Pseudolabrys taiwanensis</name>
    <dbReference type="NCBI Taxonomy" id="331696"/>
    <lineage>
        <taxon>Bacteria</taxon>
        <taxon>Pseudomonadati</taxon>
        <taxon>Pseudomonadota</taxon>
        <taxon>Alphaproteobacteria</taxon>
        <taxon>Hyphomicrobiales</taxon>
        <taxon>Xanthobacteraceae</taxon>
        <taxon>Pseudolabrys</taxon>
    </lineage>
</organism>
<feature type="signal peptide" evidence="5">
    <location>
        <begin position="1"/>
        <end position="24"/>
    </location>
</feature>
<evidence type="ECO:0000313" key="8">
    <source>
        <dbReference type="EMBL" id="AXK80796.1"/>
    </source>
</evidence>
<dbReference type="RefSeq" id="WP_115690788.1">
    <property type="nucleotide sequence ID" value="NZ_CP031417.1"/>
</dbReference>
<feature type="domain" description="Surface antigen" evidence="7">
    <location>
        <begin position="88"/>
        <end position="164"/>
    </location>
</feature>
<name>A0A345ZV49_9HYPH</name>
<dbReference type="PROSITE" id="PS51257">
    <property type="entry name" value="PROKAR_LIPOPROTEIN"/>
    <property type="match status" value="1"/>
</dbReference>
<proteinExistence type="inferred from homology"/>
<dbReference type="Pfam" id="PF05433">
    <property type="entry name" value="Rick_17kDa_Anti"/>
    <property type="match status" value="1"/>
</dbReference>
<keyword evidence="9" id="KW-1185">Reference proteome</keyword>
<evidence type="ECO:0000256" key="2">
    <source>
        <dbReference type="ARBA" id="ARBA00008681"/>
    </source>
</evidence>
<dbReference type="OrthoDB" id="5402098at2"/>
<evidence type="ECO:0000256" key="5">
    <source>
        <dbReference type="SAM" id="SignalP"/>
    </source>
</evidence>
<evidence type="ECO:0000256" key="3">
    <source>
        <dbReference type="ARBA" id="ARBA00015281"/>
    </source>
</evidence>
<feature type="domain" description="Glycine zipper 2TM" evidence="6">
    <location>
        <begin position="39"/>
        <end position="81"/>
    </location>
</feature>
<dbReference type="AlphaFoldDB" id="A0A345ZV49"/>
<protein>
    <recommendedName>
        <fullName evidence="3">17 kDa surface antigen</fullName>
    </recommendedName>
</protein>
<evidence type="ECO:0000259" key="6">
    <source>
        <dbReference type="Pfam" id="PF05433"/>
    </source>
</evidence>
<gene>
    <name evidence="8" type="ORF">DW352_09920</name>
</gene>
<dbReference type="EMBL" id="CP031417">
    <property type="protein sequence ID" value="AXK80796.1"/>
    <property type="molecule type" value="Genomic_DNA"/>
</dbReference>
<dbReference type="InterPro" id="IPR008816">
    <property type="entry name" value="Gly_zipper_2TM_dom"/>
</dbReference>
<keyword evidence="4" id="KW-0449">Lipoprotein</keyword>
<accession>A0A345ZV49</accession>
<dbReference type="InterPro" id="IPR032635">
    <property type="entry name" value="Anti_2"/>
</dbReference>
<evidence type="ECO:0000256" key="1">
    <source>
        <dbReference type="ARBA" id="ARBA00004459"/>
    </source>
</evidence>
<dbReference type="Proteomes" id="UP000254889">
    <property type="component" value="Chromosome"/>
</dbReference>
<reference evidence="8 9" key="1">
    <citation type="submission" date="2018-07" db="EMBL/GenBank/DDBJ databases">
        <authorList>
            <person name="Quirk P.G."/>
            <person name="Krulwich T.A."/>
        </authorList>
    </citation>
    <scope>NUCLEOTIDE SEQUENCE [LARGE SCALE GENOMIC DNA]</scope>
    <source>
        <strain evidence="8 9">CC-BB4</strain>
    </source>
</reference>
<feature type="chain" id="PRO_5016913635" description="17 kDa surface antigen" evidence="5">
    <location>
        <begin position="25"/>
        <end position="167"/>
    </location>
</feature>